<proteinExistence type="predicted"/>
<keyword evidence="3" id="KW-1185">Reference proteome</keyword>
<dbReference type="EMBL" id="LEKV01005321">
    <property type="protein sequence ID" value="KVH88996.1"/>
    <property type="molecule type" value="Genomic_DNA"/>
</dbReference>
<evidence type="ECO:0000313" key="3">
    <source>
        <dbReference type="Proteomes" id="UP000243975"/>
    </source>
</evidence>
<sequence length="224" mass="24947">MSMIPSSQIFTNTINREKDIPAISPICRAPGWSLVRHRLGAITRSTTLTLPQVILKLEFTNTHKSSVNPLPGFDGEENQWRIQQTPQLLRLNPTTHVKPYHHRDVDFCSCSSIVPARYASIAPATSFSTQRMFSSSIAPAHCASILQMGKSTKKFDFYTLLSLKPIIIIIIFLTLLLSETLLSLKPIIIIIIFLTLLLSEELVSISSDACIVVLDPKSEALFLT</sequence>
<evidence type="ECO:0000313" key="2">
    <source>
        <dbReference type="EMBL" id="KVH88996.1"/>
    </source>
</evidence>
<keyword evidence="1" id="KW-0812">Transmembrane</keyword>
<name>A0A103XDZ5_CYNCS</name>
<feature type="transmembrane region" description="Helical" evidence="1">
    <location>
        <begin position="157"/>
        <end position="176"/>
    </location>
</feature>
<gene>
    <name evidence="2" type="ORF">Ccrd_009009</name>
</gene>
<protein>
    <submittedName>
        <fullName evidence="2">Uncharacterized protein</fullName>
    </submittedName>
</protein>
<keyword evidence="1" id="KW-0472">Membrane</keyword>
<evidence type="ECO:0000256" key="1">
    <source>
        <dbReference type="SAM" id="Phobius"/>
    </source>
</evidence>
<dbReference type="Gramene" id="KVH88996">
    <property type="protein sequence ID" value="KVH88996"/>
    <property type="gene ID" value="Ccrd_009009"/>
</dbReference>
<dbReference type="Proteomes" id="UP000243975">
    <property type="component" value="Unassembled WGS sequence"/>
</dbReference>
<keyword evidence="1" id="KW-1133">Transmembrane helix</keyword>
<feature type="transmembrane region" description="Helical" evidence="1">
    <location>
        <begin position="182"/>
        <end position="199"/>
    </location>
</feature>
<organism evidence="2 3">
    <name type="scientific">Cynara cardunculus var. scolymus</name>
    <name type="common">Globe artichoke</name>
    <name type="synonym">Cynara scolymus</name>
    <dbReference type="NCBI Taxonomy" id="59895"/>
    <lineage>
        <taxon>Eukaryota</taxon>
        <taxon>Viridiplantae</taxon>
        <taxon>Streptophyta</taxon>
        <taxon>Embryophyta</taxon>
        <taxon>Tracheophyta</taxon>
        <taxon>Spermatophyta</taxon>
        <taxon>Magnoliopsida</taxon>
        <taxon>eudicotyledons</taxon>
        <taxon>Gunneridae</taxon>
        <taxon>Pentapetalae</taxon>
        <taxon>asterids</taxon>
        <taxon>campanulids</taxon>
        <taxon>Asterales</taxon>
        <taxon>Asteraceae</taxon>
        <taxon>Carduoideae</taxon>
        <taxon>Cardueae</taxon>
        <taxon>Carduinae</taxon>
        <taxon>Cynara</taxon>
    </lineage>
</organism>
<accession>A0A103XDZ5</accession>
<reference evidence="2 3" key="1">
    <citation type="journal article" date="2016" name="Sci. Rep.">
        <title>The genome sequence of the outbreeding globe artichoke constructed de novo incorporating a phase-aware low-pass sequencing strategy of F1 progeny.</title>
        <authorList>
            <person name="Scaglione D."/>
            <person name="Reyes-Chin-Wo S."/>
            <person name="Acquadro A."/>
            <person name="Froenicke L."/>
            <person name="Portis E."/>
            <person name="Beitel C."/>
            <person name="Tirone M."/>
            <person name="Mauro R."/>
            <person name="Lo Monaco A."/>
            <person name="Mauromicale G."/>
            <person name="Faccioli P."/>
            <person name="Cattivelli L."/>
            <person name="Rieseberg L."/>
            <person name="Michelmore R."/>
            <person name="Lanteri S."/>
        </authorList>
    </citation>
    <scope>NUCLEOTIDE SEQUENCE [LARGE SCALE GENOMIC DNA]</scope>
    <source>
        <strain evidence="2">2C</strain>
    </source>
</reference>
<comment type="caution">
    <text evidence="2">The sequence shown here is derived from an EMBL/GenBank/DDBJ whole genome shotgun (WGS) entry which is preliminary data.</text>
</comment>
<dbReference type="SMR" id="A0A103XDZ5"/>
<dbReference type="AlphaFoldDB" id="A0A103XDZ5"/>